<dbReference type="RefSeq" id="WP_345548084.1">
    <property type="nucleotide sequence ID" value="NZ_BAAAZA010000006.1"/>
</dbReference>
<keyword evidence="3" id="KW-1185">Reference proteome</keyword>
<gene>
    <name evidence="2" type="ORF">GCM10022207_26640</name>
</gene>
<name>A0ABP7K0M4_9ACTN</name>
<sequence length="295" mass="31050">MDVAGSQEKRTRMNGRQGIAPLSELLEERRYLLGLAYGLLRSASRADDAVEETYRRWYAMDDGEIPNPRAWLADTLVTHCRSRPDGLGEPGAYDPPGLAGRGHDSAAARDAPAPGAAAESLGALGPGRKGASPGGEPSGDAAPGARRVHDHGPRYEAVGELARQSLRAFAAGRVTAEQHRAVVREFRTACETGDRGRLAALLAPDVSAVFDGGGRIRTPEHPVGGAPHVARSLATLLTPSPGLALAEASVNGRAGLVVRCGGRVAAAVTLDLRAHLIINVWLVLNPDKLRGWNRS</sequence>
<dbReference type="Gene3D" id="3.10.450.50">
    <property type="match status" value="1"/>
</dbReference>
<proteinExistence type="predicted"/>
<dbReference type="InterPro" id="IPR052704">
    <property type="entry name" value="ECF_Sigma-70_Domain"/>
</dbReference>
<feature type="compositionally biased region" description="Low complexity" evidence="1">
    <location>
        <begin position="108"/>
        <end position="123"/>
    </location>
</feature>
<feature type="compositionally biased region" description="Gly residues" evidence="1">
    <location>
        <begin position="124"/>
        <end position="137"/>
    </location>
</feature>
<dbReference type="InterPro" id="IPR032710">
    <property type="entry name" value="NTF2-like_dom_sf"/>
</dbReference>
<accession>A0ABP7K0M4</accession>
<dbReference type="SUPFAM" id="SSF88946">
    <property type="entry name" value="Sigma2 domain of RNA polymerase sigma factors"/>
    <property type="match status" value="1"/>
</dbReference>
<feature type="region of interest" description="Disordered" evidence="1">
    <location>
        <begin position="82"/>
        <end position="150"/>
    </location>
</feature>
<dbReference type="SUPFAM" id="SSF54427">
    <property type="entry name" value="NTF2-like"/>
    <property type="match status" value="1"/>
</dbReference>
<organism evidence="2 3">
    <name type="scientific">Streptomyces lannensis</name>
    <dbReference type="NCBI Taxonomy" id="766498"/>
    <lineage>
        <taxon>Bacteria</taxon>
        <taxon>Bacillati</taxon>
        <taxon>Actinomycetota</taxon>
        <taxon>Actinomycetes</taxon>
        <taxon>Kitasatosporales</taxon>
        <taxon>Streptomycetaceae</taxon>
        <taxon>Streptomyces</taxon>
    </lineage>
</organism>
<protein>
    <submittedName>
        <fullName evidence="2">RNA polymerase sigma factor</fullName>
    </submittedName>
</protein>
<dbReference type="PANTHER" id="PTHR30173">
    <property type="entry name" value="SIGMA 19 FACTOR"/>
    <property type="match status" value="1"/>
</dbReference>
<dbReference type="Proteomes" id="UP001501563">
    <property type="component" value="Unassembled WGS sequence"/>
</dbReference>
<dbReference type="EMBL" id="BAAAZA010000006">
    <property type="protein sequence ID" value="GAA3861545.1"/>
    <property type="molecule type" value="Genomic_DNA"/>
</dbReference>
<evidence type="ECO:0000313" key="2">
    <source>
        <dbReference type="EMBL" id="GAA3861545.1"/>
    </source>
</evidence>
<evidence type="ECO:0000256" key="1">
    <source>
        <dbReference type="SAM" id="MobiDB-lite"/>
    </source>
</evidence>
<evidence type="ECO:0000313" key="3">
    <source>
        <dbReference type="Proteomes" id="UP001501563"/>
    </source>
</evidence>
<dbReference type="PANTHER" id="PTHR30173:SF43">
    <property type="entry name" value="ECF RNA POLYMERASE SIGMA FACTOR SIGI-RELATED"/>
    <property type="match status" value="1"/>
</dbReference>
<reference evidence="3" key="1">
    <citation type="journal article" date="2019" name="Int. J. Syst. Evol. Microbiol.">
        <title>The Global Catalogue of Microorganisms (GCM) 10K type strain sequencing project: providing services to taxonomists for standard genome sequencing and annotation.</title>
        <authorList>
            <consortium name="The Broad Institute Genomics Platform"/>
            <consortium name="The Broad Institute Genome Sequencing Center for Infectious Disease"/>
            <person name="Wu L."/>
            <person name="Ma J."/>
        </authorList>
    </citation>
    <scope>NUCLEOTIDE SEQUENCE [LARGE SCALE GENOMIC DNA]</scope>
    <source>
        <strain evidence="3">JCM 16578</strain>
    </source>
</reference>
<dbReference type="InterPro" id="IPR013325">
    <property type="entry name" value="RNA_pol_sigma_r2"/>
</dbReference>
<comment type="caution">
    <text evidence="2">The sequence shown here is derived from an EMBL/GenBank/DDBJ whole genome shotgun (WGS) entry which is preliminary data.</text>
</comment>